<reference evidence="1 2" key="2">
    <citation type="journal article" date="2022" name="Mol. Ecol. Resour.">
        <title>The genomes of chicory, endive, great burdock and yacon provide insights into Asteraceae paleo-polyploidization history and plant inulin production.</title>
        <authorList>
            <person name="Fan W."/>
            <person name="Wang S."/>
            <person name="Wang H."/>
            <person name="Wang A."/>
            <person name="Jiang F."/>
            <person name="Liu H."/>
            <person name="Zhao H."/>
            <person name="Xu D."/>
            <person name="Zhang Y."/>
        </authorList>
    </citation>
    <scope>NUCLEOTIDE SEQUENCE [LARGE SCALE GENOMIC DNA]</scope>
    <source>
        <strain evidence="2">cv. Yunnan</strain>
        <tissue evidence="1">Leaves</tissue>
    </source>
</reference>
<protein>
    <submittedName>
        <fullName evidence="1">Uncharacterized protein</fullName>
    </submittedName>
</protein>
<evidence type="ECO:0000313" key="2">
    <source>
        <dbReference type="Proteomes" id="UP001056120"/>
    </source>
</evidence>
<organism evidence="1 2">
    <name type="scientific">Smallanthus sonchifolius</name>
    <dbReference type="NCBI Taxonomy" id="185202"/>
    <lineage>
        <taxon>Eukaryota</taxon>
        <taxon>Viridiplantae</taxon>
        <taxon>Streptophyta</taxon>
        <taxon>Embryophyta</taxon>
        <taxon>Tracheophyta</taxon>
        <taxon>Spermatophyta</taxon>
        <taxon>Magnoliopsida</taxon>
        <taxon>eudicotyledons</taxon>
        <taxon>Gunneridae</taxon>
        <taxon>Pentapetalae</taxon>
        <taxon>asterids</taxon>
        <taxon>campanulids</taxon>
        <taxon>Asterales</taxon>
        <taxon>Asteraceae</taxon>
        <taxon>Asteroideae</taxon>
        <taxon>Heliantheae alliance</taxon>
        <taxon>Millerieae</taxon>
        <taxon>Smallanthus</taxon>
    </lineage>
</organism>
<accession>A0ACB9HTD3</accession>
<sequence>MFQFDDPRGIIRCETEHVTKRRSSGYCEEGDTSVISGAAYNQACTSIHFLSLQIPYEDELAAAPSMSSSPHISDLLTRYLDICQMHEVQPSSDVVSWLKKAMVQKIACQKCTVVILLDQLKNADLFPLIDLFRSNDSNALETVDLLCESSADLHEYTVLSLMHAINSRLRVVDIRDTPLKEDILRDLFVTGLQCQILNIKSNKIQKLNMAGKFMHMHTLNMDFCTSLSSMEKDCFTYMPNLTRLSMCATRVSNLWTTVAALLKLPSLLELRFQNCLCCKDTSPCHLKDVNNPKTSSNMPIEGYFGKLHIDEHAVSQKYYSHHPSPICFQKHYREYMIVSLPRLKVLDNCQIGKLDGERAKTVFSSYYEVLPNKRQHKESIISVLHMRETGTSGILNQKSLKSKGPSLHKKSQSFYSRSLCAAKLGSSAWPVLHPLSNISQILKEEGKLLRPRQFEYHQTDPSLMAFGTLEGEVVIINHETGNLVNYVSFSNTNKSVLGLCWLKRFQSKLVVGYDNGSLRLYDINDTLPEVADNHCSSSGVDFDDFQHLTSVHVNATDEQILTSGYSKKVAVYDISTGKRLHLFTDMHREPINVAKFAHHSPSLFVTSSFDQDVKMWDLRTKPVNPCYTASSSSGNVMVCFSPDDLYLLVSAVDNEVKQLLAVDGRLHTNFDIAPTGSGQNYTRSYYMNGRDYIISGSCDEPVVRVCCAETGRRLRDIYLEGQNARSLMFVQSLRGDPFRHFHMAILAAYVRPSSKWEIIKVNLLSSGQYSSAYQKGQHLCPSYRLGT</sequence>
<proteinExistence type="predicted"/>
<comment type="caution">
    <text evidence="1">The sequence shown here is derived from an EMBL/GenBank/DDBJ whole genome shotgun (WGS) entry which is preliminary data.</text>
</comment>
<evidence type="ECO:0000313" key="1">
    <source>
        <dbReference type="EMBL" id="KAI3798990.1"/>
    </source>
</evidence>
<dbReference type="EMBL" id="CM042028">
    <property type="protein sequence ID" value="KAI3798990.1"/>
    <property type="molecule type" value="Genomic_DNA"/>
</dbReference>
<reference evidence="2" key="1">
    <citation type="journal article" date="2022" name="Mol. Ecol. Resour.">
        <title>The genomes of chicory, endive, great burdock and yacon provide insights into Asteraceae palaeo-polyploidization history and plant inulin production.</title>
        <authorList>
            <person name="Fan W."/>
            <person name="Wang S."/>
            <person name="Wang H."/>
            <person name="Wang A."/>
            <person name="Jiang F."/>
            <person name="Liu H."/>
            <person name="Zhao H."/>
            <person name="Xu D."/>
            <person name="Zhang Y."/>
        </authorList>
    </citation>
    <scope>NUCLEOTIDE SEQUENCE [LARGE SCALE GENOMIC DNA]</scope>
    <source>
        <strain evidence="2">cv. Yunnan</strain>
    </source>
</reference>
<dbReference type="Proteomes" id="UP001056120">
    <property type="component" value="Linkage Group LG11"/>
</dbReference>
<keyword evidence="2" id="KW-1185">Reference proteome</keyword>
<gene>
    <name evidence="1" type="ORF">L1987_34278</name>
</gene>
<name>A0ACB9HTD3_9ASTR</name>